<dbReference type="PROSITE" id="PS50048">
    <property type="entry name" value="ZN2_CY6_FUNGAL_2"/>
    <property type="match status" value="1"/>
</dbReference>
<keyword evidence="5" id="KW-1185">Reference proteome</keyword>
<dbReference type="Proteomes" id="UP000070700">
    <property type="component" value="Unassembled WGS sequence"/>
</dbReference>
<feature type="region of interest" description="Disordered" evidence="2">
    <location>
        <begin position="47"/>
        <end position="89"/>
    </location>
</feature>
<sequence>MTGEFITKRPHKKSRGGCHTCKTKKVKCDEVQPKCTFCQKRNLTCTYPPRVTRSEPSSPSNPQSSERRNRGTSLSSDPGSTETSWELATSPSPLVMTSAGALSAVDIRMMHQWSSMTSVSVAVGNAAHKTLQLTIPELAFENEYLMNGILGIASLHMQSLVPNPDQVRRQTDIYRAKAISGFRQALTRIVPFSREYEAALVTSILIVVLCSIDYDPGEGQLIVVNWFILYRGLSTVITMVTFPSVRSLSVGPIFRREISELKVVPVVPTVLMDMVRSIPTDDPDFDMLEDYCKILDAIGMLYASLQQDGLGDGLFIRVVAWPSFSSHGFSQCASEYRPRALVILSYYLMFVKLGKELWWMKGVADRDIEGIKNIVGPKWQPFMLVPLQAMAMTDRNEIAKLMLG</sequence>
<dbReference type="Gene3D" id="4.10.240.10">
    <property type="entry name" value="Zn(2)-C6 fungal-type DNA-binding domain"/>
    <property type="match status" value="1"/>
</dbReference>
<dbReference type="RefSeq" id="XP_018063349.1">
    <property type="nucleotide sequence ID" value="XM_018210051.1"/>
</dbReference>
<dbReference type="AlphaFoldDB" id="A0A132BAX9"/>
<dbReference type="Pfam" id="PF00172">
    <property type="entry name" value="Zn_clus"/>
    <property type="match status" value="1"/>
</dbReference>
<dbReference type="GO" id="GO:0008270">
    <property type="term" value="F:zinc ion binding"/>
    <property type="evidence" value="ECO:0007669"/>
    <property type="project" value="InterPro"/>
</dbReference>
<evidence type="ECO:0000313" key="5">
    <source>
        <dbReference type="Proteomes" id="UP000070700"/>
    </source>
</evidence>
<dbReference type="OrthoDB" id="3546279at2759"/>
<evidence type="ECO:0000259" key="3">
    <source>
        <dbReference type="PROSITE" id="PS50048"/>
    </source>
</evidence>
<feature type="compositionally biased region" description="Polar residues" evidence="2">
    <location>
        <begin position="71"/>
        <end position="89"/>
    </location>
</feature>
<reference evidence="4 5" key="1">
    <citation type="submission" date="2015-10" db="EMBL/GenBank/DDBJ databases">
        <title>Full genome of DAOMC 229536 Phialocephala scopiformis, a fungal endophyte of spruce producing the potent anti-insectan compound rugulosin.</title>
        <authorList>
            <consortium name="DOE Joint Genome Institute"/>
            <person name="Walker A.K."/>
            <person name="Frasz S.L."/>
            <person name="Seifert K.A."/>
            <person name="Miller J.D."/>
            <person name="Mondo S.J."/>
            <person name="Labutti K."/>
            <person name="Lipzen A."/>
            <person name="Dockter R."/>
            <person name="Kennedy M."/>
            <person name="Grigoriev I.V."/>
            <person name="Spatafora J.W."/>
        </authorList>
    </citation>
    <scope>NUCLEOTIDE SEQUENCE [LARGE SCALE GENOMIC DNA]</scope>
    <source>
        <strain evidence="4 5">CBS 120377</strain>
    </source>
</reference>
<evidence type="ECO:0000256" key="2">
    <source>
        <dbReference type="SAM" id="MobiDB-lite"/>
    </source>
</evidence>
<evidence type="ECO:0000256" key="1">
    <source>
        <dbReference type="ARBA" id="ARBA00023242"/>
    </source>
</evidence>
<organism evidence="4 5">
    <name type="scientific">Mollisia scopiformis</name>
    <name type="common">Conifer needle endophyte fungus</name>
    <name type="synonym">Phialocephala scopiformis</name>
    <dbReference type="NCBI Taxonomy" id="149040"/>
    <lineage>
        <taxon>Eukaryota</taxon>
        <taxon>Fungi</taxon>
        <taxon>Dikarya</taxon>
        <taxon>Ascomycota</taxon>
        <taxon>Pezizomycotina</taxon>
        <taxon>Leotiomycetes</taxon>
        <taxon>Helotiales</taxon>
        <taxon>Mollisiaceae</taxon>
        <taxon>Mollisia</taxon>
    </lineage>
</organism>
<dbReference type="InterPro" id="IPR052400">
    <property type="entry name" value="Zn2-C6_fungal_TF"/>
</dbReference>
<dbReference type="InterPro" id="IPR036864">
    <property type="entry name" value="Zn2-C6_fun-type_DNA-bd_sf"/>
</dbReference>
<protein>
    <recommendedName>
        <fullName evidence="3">Zn(2)-C6 fungal-type domain-containing protein</fullName>
    </recommendedName>
</protein>
<keyword evidence="1" id="KW-0539">Nucleus</keyword>
<dbReference type="InterPro" id="IPR001138">
    <property type="entry name" value="Zn2Cys6_DnaBD"/>
</dbReference>
<dbReference type="Pfam" id="PF11951">
    <property type="entry name" value="Fungal_trans_2"/>
    <property type="match status" value="1"/>
</dbReference>
<dbReference type="PANTHER" id="PTHR47657:SF7">
    <property type="entry name" value="STEROL REGULATORY ELEMENT-BINDING PROTEIN ECM22"/>
    <property type="match status" value="1"/>
</dbReference>
<dbReference type="EMBL" id="KQ947433">
    <property type="protein sequence ID" value="KUJ08994.1"/>
    <property type="molecule type" value="Genomic_DNA"/>
</dbReference>
<dbReference type="CDD" id="cd00067">
    <property type="entry name" value="GAL4"/>
    <property type="match status" value="1"/>
</dbReference>
<dbReference type="PROSITE" id="PS00463">
    <property type="entry name" value="ZN2_CY6_FUNGAL_1"/>
    <property type="match status" value="1"/>
</dbReference>
<dbReference type="GO" id="GO:0000981">
    <property type="term" value="F:DNA-binding transcription factor activity, RNA polymerase II-specific"/>
    <property type="evidence" value="ECO:0007669"/>
    <property type="project" value="InterPro"/>
</dbReference>
<dbReference type="SUPFAM" id="SSF57701">
    <property type="entry name" value="Zn2/Cys6 DNA-binding domain"/>
    <property type="match status" value="1"/>
</dbReference>
<evidence type="ECO:0000313" key="4">
    <source>
        <dbReference type="EMBL" id="KUJ08994.1"/>
    </source>
</evidence>
<gene>
    <name evidence="4" type="ORF">LY89DRAFT_598603</name>
</gene>
<proteinExistence type="predicted"/>
<dbReference type="SMART" id="SM00066">
    <property type="entry name" value="GAL4"/>
    <property type="match status" value="1"/>
</dbReference>
<dbReference type="InParanoid" id="A0A132BAX9"/>
<feature type="compositionally biased region" description="Low complexity" evidence="2">
    <location>
        <begin position="54"/>
        <end position="64"/>
    </location>
</feature>
<feature type="domain" description="Zn(2)-C6 fungal-type" evidence="3">
    <location>
        <begin position="17"/>
        <end position="47"/>
    </location>
</feature>
<dbReference type="GeneID" id="28819777"/>
<dbReference type="PANTHER" id="PTHR47657">
    <property type="entry name" value="STEROL REGULATORY ELEMENT-BINDING PROTEIN ECM22"/>
    <property type="match status" value="1"/>
</dbReference>
<name>A0A132BAX9_MOLSC</name>
<accession>A0A132BAX9</accession>
<dbReference type="InterPro" id="IPR021858">
    <property type="entry name" value="Fun_TF"/>
</dbReference>
<dbReference type="KEGG" id="psco:LY89DRAFT_598603"/>